<gene>
    <name evidence="1" type="ORF">J2Z75_003811</name>
</gene>
<organism evidence="1 2">
    <name type="scientific">Rhizobium herbae</name>
    <dbReference type="NCBI Taxonomy" id="508661"/>
    <lineage>
        <taxon>Bacteria</taxon>
        <taxon>Pseudomonadati</taxon>
        <taxon>Pseudomonadota</taxon>
        <taxon>Alphaproteobacteria</taxon>
        <taxon>Hyphomicrobiales</taxon>
        <taxon>Rhizobiaceae</taxon>
        <taxon>Rhizobium/Agrobacterium group</taxon>
        <taxon>Rhizobium</taxon>
    </lineage>
</organism>
<protein>
    <recommendedName>
        <fullName evidence="3">Transposase</fullName>
    </recommendedName>
</protein>
<proteinExistence type="predicted"/>
<reference evidence="1 2" key="1">
    <citation type="submission" date="2021-03" db="EMBL/GenBank/DDBJ databases">
        <title>Genomic Encyclopedia of Type Strains, Phase IV (KMG-IV): sequencing the most valuable type-strain genomes for metagenomic binning, comparative biology and taxonomic classification.</title>
        <authorList>
            <person name="Goeker M."/>
        </authorList>
    </citation>
    <scope>NUCLEOTIDE SEQUENCE [LARGE SCALE GENOMIC DNA]</scope>
    <source>
        <strain evidence="1 2">DSM 26427</strain>
    </source>
</reference>
<accession>A0ABS4EQR1</accession>
<evidence type="ECO:0000313" key="1">
    <source>
        <dbReference type="EMBL" id="MBP1860290.1"/>
    </source>
</evidence>
<name>A0ABS4EQR1_9HYPH</name>
<evidence type="ECO:0008006" key="3">
    <source>
        <dbReference type="Google" id="ProtNLM"/>
    </source>
</evidence>
<evidence type="ECO:0000313" key="2">
    <source>
        <dbReference type="Proteomes" id="UP000823786"/>
    </source>
</evidence>
<sequence>MLSPLTIVSLDQGKFYPREPQSSLEADLAAARPASRMSVVRAFNAIVEKLLVRWNGLWTNPQGQACENCGEDTGMHGHREAFYPRAKRASIVDTVA</sequence>
<keyword evidence="2" id="KW-1185">Reference proteome</keyword>
<dbReference type="RefSeq" id="WP_209854262.1">
    <property type="nucleotide sequence ID" value="NZ_JAGGJV010000006.1"/>
</dbReference>
<dbReference type="EMBL" id="JAGGJV010000006">
    <property type="protein sequence ID" value="MBP1860290.1"/>
    <property type="molecule type" value="Genomic_DNA"/>
</dbReference>
<dbReference type="Proteomes" id="UP000823786">
    <property type="component" value="Unassembled WGS sequence"/>
</dbReference>
<comment type="caution">
    <text evidence="1">The sequence shown here is derived from an EMBL/GenBank/DDBJ whole genome shotgun (WGS) entry which is preliminary data.</text>
</comment>